<sequence length="62" mass="7086">MVCDFVVLLAVIRFLPSFFFIFIRYSYNQTLPKQSTVNYAISNLKTKVIYGPGSIIGYDLSL</sequence>
<name>A0A0V0GZI0_SOLCH</name>
<evidence type="ECO:0000256" key="1">
    <source>
        <dbReference type="SAM" id="Phobius"/>
    </source>
</evidence>
<proteinExistence type="predicted"/>
<dbReference type="EMBL" id="GEDG01027867">
    <property type="protein sequence ID" value="JAP13554.1"/>
    <property type="molecule type" value="Transcribed_RNA"/>
</dbReference>
<protein>
    <submittedName>
        <fullName evidence="2">Putative ovule protein</fullName>
    </submittedName>
</protein>
<keyword evidence="1" id="KW-0472">Membrane</keyword>
<reference evidence="2" key="1">
    <citation type="submission" date="2015-12" db="EMBL/GenBank/DDBJ databases">
        <title>Gene expression during late stages of embryo sac development: a critical building block for successful pollen-pistil interactions.</title>
        <authorList>
            <person name="Liu Y."/>
            <person name="Joly V."/>
            <person name="Sabar M."/>
            <person name="Matton D.P."/>
        </authorList>
    </citation>
    <scope>NUCLEOTIDE SEQUENCE</scope>
</reference>
<dbReference type="AlphaFoldDB" id="A0A0V0GZI0"/>
<evidence type="ECO:0000313" key="2">
    <source>
        <dbReference type="EMBL" id="JAP13554.1"/>
    </source>
</evidence>
<accession>A0A0V0GZI0</accession>
<keyword evidence="1" id="KW-0812">Transmembrane</keyword>
<organism evidence="2">
    <name type="scientific">Solanum chacoense</name>
    <name type="common">Chaco potato</name>
    <dbReference type="NCBI Taxonomy" id="4108"/>
    <lineage>
        <taxon>Eukaryota</taxon>
        <taxon>Viridiplantae</taxon>
        <taxon>Streptophyta</taxon>
        <taxon>Embryophyta</taxon>
        <taxon>Tracheophyta</taxon>
        <taxon>Spermatophyta</taxon>
        <taxon>Magnoliopsida</taxon>
        <taxon>eudicotyledons</taxon>
        <taxon>Gunneridae</taxon>
        <taxon>Pentapetalae</taxon>
        <taxon>asterids</taxon>
        <taxon>lamiids</taxon>
        <taxon>Solanales</taxon>
        <taxon>Solanaceae</taxon>
        <taxon>Solanoideae</taxon>
        <taxon>Solaneae</taxon>
        <taxon>Solanum</taxon>
    </lineage>
</organism>
<keyword evidence="1" id="KW-1133">Transmembrane helix</keyword>
<feature type="transmembrane region" description="Helical" evidence="1">
    <location>
        <begin position="6"/>
        <end position="25"/>
    </location>
</feature>